<dbReference type="KEGG" id="mgot:MgSA37_00514"/>
<protein>
    <submittedName>
        <fullName evidence="1">Uncharacterized protein</fullName>
    </submittedName>
</protein>
<dbReference type="AlphaFoldDB" id="A0A0X8X2B8"/>
<dbReference type="EMBL" id="AP017313">
    <property type="protein sequence ID" value="BAU52359.1"/>
    <property type="molecule type" value="Genomic_DNA"/>
</dbReference>
<dbReference type="RefSeq" id="WP_157750390.1">
    <property type="nucleotide sequence ID" value="NZ_AP017313.1"/>
</dbReference>
<organism evidence="1 2">
    <name type="scientific">Mucilaginibacter gotjawali</name>
    <dbReference type="NCBI Taxonomy" id="1550579"/>
    <lineage>
        <taxon>Bacteria</taxon>
        <taxon>Pseudomonadati</taxon>
        <taxon>Bacteroidota</taxon>
        <taxon>Sphingobacteriia</taxon>
        <taxon>Sphingobacteriales</taxon>
        <taxon>Sphingobacteriaceae</taxon>
        <taxon>Mucilaginibacter</taxon>
    </lineage>
</organism>
<dbReference type="OrthoDB" id="6400719at2"/>
<accession>A0A0X8X2B8</accession>
<evidence type="ECO:0000313" key="1">
    <source>
        <dbReference type="EMBL" id="BAU52359.1"/>
    </source>
</evidence>
<name>A0A0X8X2B8_9SPHI</name>
<sequence length="124" mass="14110">MDRKYLFGIEDGGRTAGMVSYFFVIGWSIGYFGFHQPNKNTLSAFHLRQTLFLYLTYLAIWFGLTLVSHTFVQSSGIFTIYLLKIVITLVFLTFWVIGLNAATNSEEKPMPLLGNFAQSVFAFI</sequence>
<evidence type="ECO:0000313" key="2">
    <source>
        <dbReference type="Proteomes" id="UP000218263"/>
    </source>
</evidence>
<dbReference type="Proteomes" id="UP000218263">
    <property type="component" value="Chromosome"/>
</dbReference>
<gene>
    <name evidence="1" type="ORF">MgSA37_00514</name>
</gene>
<keyword evidence="2" id="KW-1185">Reference proteome</keyword>
<reference evidence="1 2" key="1">
    <citation type="submission" date="2015-12" db="EMBL/GenBank/DDBJ databases">
        <title>Genome sequence of Mucilaginibacter gotjawali.</title>
        <authorList>
            <person name="Lee J.S."/>
            <person name="Lee K.C."/>
            <person name="Kim K.K."/>
            <person name="Lee B.W."/>
        </authorList>
    </citation>
    <scope>NUCLEOTIDE SEQUENCE [LARGE SCALE GENOMIC DNA]</scope>
    <source>
        <strain evidence="1 2">SA3-7</strain>
    </source>
</reference>
<proteinExistence type="predicted"/>